<feature type="coiled-coil region" evidence="1">
    <location>
        <begin position="62"/>
        <end position="96"/>
    </location>
</feature>
<dbReference type="AlphaFoldDB" id="A0A437MPI4"/>
<keyword evidence="3" id="KW-1185">Reference proteome</keyword>
<comment type="caution">
    <text evidence="2">The sequence shown here is derived from an EMBL/GenBank/DDBJ whole genome shotgun (WGS) entry which is preliminary data.</text>
</comment>
<keyword evidence="1" id="KW-0175">Coiled coil</keyword>
<dbReference type="Proteomes" id="UP000282957">
    <property type="component" value="Unassembled WGS sequence"/>
</dbReference>
<dbReference type="RefSeq" id="WP_127786429.1">
    <property type="nucleotide sequence ID" value="NZ_SACL01000001.1"/>
</dbReference>
<dbReference type="OrthoDB" id="7392124at2"/>
<dbReference type="EMBL" id="SACL01000001">
    <property type="protein sequence ID" value="RVT99535.1"/>
    <property type="molecule type" value="Genomic_DNA"/>
</dbReference>
<protein>
    <submittedName>
        <fullName evidence="2">Accessory factor UbiK family protein</fullName>
    </submittedName>
</protein>
<sequence length="100" mass="10723">MGPLRERLQALKGEGSRLDDMAGVAGGAFSVLAGLKAEAEALAKSRADAFAQKMELVRREEFDAAMELARRAREAAEALEERVAKLEARLTALEGPPAKD</sequence>
<evidence type="ECO:0000256" key="1">
    <source>
        <dbReference type="SAM" id="Coils"/>
    </source>
</evidence>
<organism evidence="2 3">
    <name type="scientific">Rhodovarius crocodyli</name>
    <dbReference type="NCBI Taxonomy" id="1979269"/>
    <lineage>
        <taxon>Bacteria</taxon>
        <taxon>Pseudomonadati</taxon>
        <taxon>Pseudomonadota</taxon>
        <taxon>Alphaproteobacteria</taxon>
        <taxon>Acetobacterales</taxon>
        <taxon>Roseomonadaceae</taxon>
        <taxon>Rhodovarius</taxon>
    </lineage>
</organism>
<dbReference type="Pfam" id="PF04380">
    <property type="entry name" value="BMFP"/>
    <property type="match status" value="1"/>
</dbReference>
<dbReference type="InterPro" id="IPR007475">
    <property type="entry name" value="UbiK"/>
</dbReference>
<accession>A0A437MPI4</accession>
<reference evidence="2 3" key="1">
    <citation type="submission" date="2019-01" db="EMBL/GenBank/DDBJ databases">
        <authorList>
            <person name="Chen W.-M."/>
        </authorList>
    </citation>
    <scope>NUCLEOTIDE SEQUENCE [LARGE SCALE GENOMIC DNA]</scope>
    <source>
        <strain evidence="2 3">CCP-6</strain>
    </source>
</reference>
<name>A0A437MPI4_9PROT</name>
<evidence type="ECO:0000313" key="2">
    <source>
        <dbReference type="EMBL" id="RVT99535.1"/>
    </source>
</evidence>
<proteinExistence type="predicted"/>
<gene>
    <name evidence="2" type="ORF">EOD42_05470</name>
</gene>
<evidence type="ECO:0000313" key="3">
    <source>
        <dbReference type="Proteomes" id="UP000282957"/>
    </source>
</evidence>